<evidence type="ECO:0000259" key="10">
    <source>
        <dbReference type="PROSITE" id="PS50089"/>
    </source>
</evidence>
<name>A0A804LPL0_MAIZE</name>
<proteinExistence type="evidence at protein level"/>
<dbReference type="InterPro" id="IPR001841">
    <property type="entry name" value="Znf_RING"/>
</dbReference>
<keyword evidence="4" id="KW-0479">Metal-binding</keyword>
<dbReference type="GO" id="GO:0008270">
    <property type="term" value="F:zinc ion binding"/>
    <property type="evidence" value="ECO:0007669"/>
    <property type="project" value="UniProtKB-KW"/>
</dbReference>
<dbReference type="AlphaFoldDB" id="A0A804LPL0"/>
<keyword evidence="6" id="KW-0833">Ubl conjugation pathway</keyword>
<evidence type="ECO:0000256" key="7">
    <source>
        <dbReference type="ARBA" id="ARBA00022833"/>
    </source>
</evidence>
<dbReference type="PANTHER" id="PTHR46463">
    <property type="entry name" value="ZINC FINGER, RING/FYVE/PHD-TYPE"/>
    <property type="match status" value="1"/>
</dbReference>
<reference evidence="11" key="3">
    <citation type="submission" date="2021-05" db="UniProtKB">
        <authorList>
            <consortium name="EnsemblPlants"/>
        </authorList>
    </citation>
    <scope>IDENTIFICATION</scope>
    <source>
        <strain evidence="11">cv. B73</strain>
    </source>
</reference>
<evidence type="ECO:0000256" key="9">
    <source>
        <dbReference type="SAM" id="MobiDB-lite"/>
    </source>
</evidence>
<dbReference type="Gramene" id="Zm00001eb026420_T004">
    <property type="protein sequence ID" value="Zm00001eb026420_P004"/>
    <property type="gene ID" value="Zm00001eb026420"/>
</dbReference>
<dbReference type="EnsemblPlants" id="Zm00001eb026420_T004">
    <property type="protein sequence ID" value="Zm00001eb026420_P004"/>
    <property type="gene ID" value="Zm00001eb026420"/>
</dbReference>
<protein>
    <recommendedName>
        <fullName evidence="2">RING-type E3 ubiquitin transferase</fullName>
        <ecNumber evidence="2">2.3.2.27</ecNumber>
    </recommendedName>
</protein>
<evidence type="ECO:0000313" key="12">
    <source>
        <dbReference type="Proteomes" id="UP000007305"/>
    </source>
</evidence>
<dbReference type="SMART" id="SM00184">
    <property type="entry name" value="RING"/>
    <property type="match status" value="1"/>
</dbReference>
<dbReference type="OrthoDB" id="8062037at2759"/>
<organism evidence="11 12">
    <name type="scientific">Zea mays</name>
    <name type="common">Maize</name>
    <dbReference type="NCBI Taxonomy" id="4577"/>
    <lineage>
        <taxon>Eukaryota</taxon>
        <taxon>Viridiplantae</taxon>
        <taxon>Streptophyta</taxon>
        <taxon>Embryophyta</taxon>
        <taxon>Tracheophyta</taxon>
        <taxon>Spermatophyta</taxon>
        <taxon>Magnoliopsida</taxon>
        <taxon>Liliopsida</taxon>
        <taxon>Poales</taxon>
        <taxon>Poaceae</taxon>
        <taxon>PACMAD clade</taxon>
        <taxon>Panicoideae</taxon>
        <taxon>Andropogonodae</taxon>
        <taxon>Andropogoneae</taxon>
        <taxon>Tripsacinae</taxon>
        <taxon>Zea</taxon>
    </lineage>
</organism>
<gene>
    <name evidence="11" type="primary">LOC100281881</name>
</gene>
<dbReference type="GO" id="GO:0061630">
    <property type="term" value="F:ubiquitin protein ligase activity"/>
    <property type="evidence" value="ECO:0007669"/>
    <property type="project" value="UniProtKB-EC"/>
</dbReference>
<evidence type="ECO:0000313" key="11">
    <source>
        <dbReference type="EnsemblPlants" id="Zm00001eb026420_P004"/>
    </source>
</evidence>
<dbReference type="PANTHER" id="PTHR46463:SF89">
    <property type="entry name" value="E3 UBIQUITIN-PROTEIN LIGASE RHB1A-RELATED"/>
    <property type="match status" value="1"/>
</dbReference>
<dbReference type="EC" id="2.3.2.27" evidence="2"/>
<evidence type="ECO:0000256" key="6">
    <source>
        <dbReference type="ARBA" id="ARBA00022786"/>
    </source>
</evidence>
<dbReference type="GO" id="GO:0004842">
    <property type="term" value="F:ubiquitin-protein transferase activity"/>
    <property type="evidence" value="ECO:0000318"/>
    <property type="project" value="GO_Central"/>
</dbReference>
<reference evidence="12" key="1">
    <citation type="submission" date="2015-12" db="EMBL/GenBank/DDBJ databases">
        <title>Update maize B73 reference genome by single molecule sequencing technologies.</title>
        <authorList>
            <consortium name="Maize Genome Sequencing Project"/>
            <person name="Ware D."/>
        </authorList>
    </citation>
    <scope>NUCLEOTIDE SEQUENCE [LARGE SCALE GENOMIC DNA]</scope>
    <source>
        <strain evidence="12">cv. B73</strain>
    </source>
</reference>
<dbReference type="GeneID" id="100281881"/>
<dbReference type="RefSeq" id="XP_008675681.1">
    <property type="nucleotide sequence ID" value="XM_008677459.4"/>
</dbReference>
<comment type="catalytic activity">
    <reaction evidence="1">
        <text>S-ubiquitinyl-[E2 ubiquitin-conjugating enzyme]-L-cysteine + [acceptor protein]-L-lysine = [E2 ubiquitin-conjugating enzyme]-L-cysteine + N(6)-ubiquitinyl-[acceptor protein]-L-lysine.</text>
        <dbReference type="EC" id="2.3.2.27"/>
    </reaction>
</comment>
<dbReference type="Proteomes" id="UP000007305">
    <property type="component" value="Chromosome 1"/>
</dbReference>
<dbReference type="Pfam" id="PF13639">
    <property type="entry name" value="zf-RING_2"/>
    <property type="match status" value="1"/>
</dbReference>
<feature type="domain" description="RING-type" evidence="10">
    <location>
        <begin position="133"/>
        <end position="174"/>
    </location>
</feature>
<feature type="region of interest" description="Disordered" evidence="9">
    <location>
        <begin position="85"/>
        <end position="112"/>
    </location>
</feature>
<keyword evidence="7" id="KW-0862">Zinc</keyword>
<keyword evidence="12" id="KW-1185">Reference proteome</keyword>
<evidence type="ECO:0000256" key="4">
    <source>
        <dbReference type="ARBA" id="ARBA00022723"/>
    </source>
</evidence>
<dbReference type="SUPFAM" id="SSF57850">
    <property type="entry name" value="RING/U-box"/>
    <property type="match status" value="1"/>
</dbReference>
<keyword evidence="3" id="KW-0808">Transferase</keyword>
<dbReference type="RefSeq" id="XP_008675675.1">
    <property type="nucleotide sequence ID" value="XM_008677453.4"/>
</dbReference>
<dbReference type="InterPro" id="IPR013083">
    <property type="entry name" value="Znf_RING/FYVE/PHD"/>
</dbReference>
<feature type="compositionally biased region" description="Basic and acidic residues" evidence="9">
    <location>
        <begin position="91"/>
        <end position="101"/>
    </location>
</feature>
<dbReference type="PROSITE" id="PS50089">
    <property type="entry name" value="ZF_RING_2"/>
    <property type="match status" value="1"/>
</dbReference>
<dbReference type="FunCoup" id="A0A804LPL0">
    <property type="interactions" value="9"/>
</dbReference>
<keyword evidence="5 8" id="KW-0863">Zinc-finger</keyword>
<evidence type="ECO:0000256" key="1">
    <source>
        <dbReference type="ARBA" id="ARBA00000900"/>
    </source>
</evidence>
<evidence type="ECO:0000256" key="8">
    <source>
        <dbReference type="PROSITE-ProRule" id="PRU00175"/>
    </source>
</evidence>
<evidence type="ECO:0000256" key="2">
    <source>
        <dbReference type="ARBA" id="ARBA00012483"/>
    </source>
</evidence>
<evidence type="ECO:0000256" key="3">
    <source>
        <dbReference type="ARBA" id="ARBA00022679"/>
    </source>
</evidence>
<sequence>MGGCCCCSSRTSEAVRARAPVDIYHQQNLEEQEPLSSIFDGSSPASAIVAVDTNLDTSTPDTYRAPPAPLPYDVILAVPNNPGFGNSVGLEKPDTKSKTDDQQESINDQESLKVDESCKKSVTEDKADEEDVCPICLEEYDEENPRSITKCEHHFHLCCILEWMERKDTCPVCDQPVLLQITLVDEMFE</sequence>
<reference evidence="11" key="2">
    <citation type="submission" date="2019-07" db="EMBL/GenBank/DDBJ databases">
        <authorList>
            <person name="Seetharam A."/>
            <person name="Woodhouse M."/>
            <person name="Cannon E."/>
        </authorList>
    </citation>
    <scope>NUCLEOTIDE SEQUENCE [LARGE SCALE GENOMIC DNA]</scope>
    <source>
        <strain evidence="11">cv. B73</strain>
    </source>
</reference>
<dbReference type="FunFam" id="3.30.40.10:FF:000376">
    <property type="entry name" value="Putative E3 ubiquitin-protein ligase RHB1A"/>
    <property type="match status" value="1"/>
</dbReference>
<keyword evidence="13" id="KW-1267">Proteomics identification</keyword>
<evidence type="ECO:0007829" key="13">
    <source>
        <dbReference type="PeptideAtlas" id="A0A804LPL0"/>
    </source>
</evidence>
<accession>A0A804LPL0</accession>
<dbReference type="Gene3D" id="3.30.40.10">
    <property type="entry name" value="Zinc/RING finger domain, C3HC4 (zinc finger)"/>
    <property type="match status" value="1"/>
</dbReference>
<dbReference type="InParanoid" id="A0A804LPL0"/>
<evidence type="ECO:0000256" key="5">
    <source>
        <dbReference type="ARBA" id="ARBA00022771"/>
    </source>
</evidence>